<feature type="region of interest" description="Disordered" evidence="1">
    <location>
        <begin position="105"/>
        <end position="129"/>
    </location>
</feature>
<keyword evidence="3" id="KW-1185">Reference proteome</keyword>
<organism evidence="2 3">
    <name type="scientific">Oesophagostomum dentatum</name>
    <name type="common">Nodular worm</name>
    <dbReference type="NCBI Taxonomy" id="61180"/>
    <lineage>
        <taxon>Eukaryota</taxon>
        <taxon>Metazoa</taxon>
        <taxon>Ecdysozoa</taxon>
        <taxon>Nematoda</taxon>
        <taxon>Chromadorea</taxon>
        <taxon>Rhabditida</taxon>
        <taxon>Rhabditina</taxon>
        <taxon>Rhabditomorpha</taxon>
        <taxon>Strongyloidea</taxon>
        <taxon>Strongylidae</taxon>
        <taxon>Oesophagostomum</taxon>
    </lineage>
</organism>
<dbReference type="Gene3D" id="3.40.800.20">
    <property type="entry name" value="Histone deacetylase domain"/>
    <property type="match status" value="1"/>
</dbReference>
<gene>
    <name evidence="2" type="ORF">OESDEN_17450</name>
</gene>
<dbReference type="EMBL" id="KN576733">
    <property type="protein sequence ID" value="KHJ82855.1"/>
    <property type="molecule type" value="Genomic_DNA"/>
</dbReference>
<dbReference type="OrthoDB" id="1918432at2759"/>
<dbReference type="InterPro" id="IPR037138">
    <property type="entry name" value="His_deacetylse_dom_sf"/>
</dbReference>
<name>A0A0B1SI14_OESDE</name>
<evidence type="ECO:0000256" key="1">
    <source>
        <dbReference type="SAM" id="MobiDB-lite"/>
    </source>
</evidence>
<dbReference type="PANTHER" id="PTHR48252:SF77">
    <property type="entry name" value="HISTONE DEACETYLASE DOMAIN-CONTAINING PROTEIN"/>
    <property type="match status" value="1"/>
</dbReference>
<proteinExistence type="predicted"/>
<sequence>MIVVGGGGYTLRNVARCWANETGVLVDVDLPNEIPENAEYLPFFEPEFTLRPDLPKRADNHNSKEFLAAIRQEVMENIRQVKGAPSVQMMPIPEDMLDNDLALRQPEIGDDERPKDHDETNVTYSGMES</sequence>
<dbReference type="SUPFAM" id="SSF52768">
    <property type="entry name" value="Arginase/deacetylase"/>
    <property type="match status" value="1"/>
</dbReference>
<evidence type="ECO:0000313" key="2">
    <source>
        <dbReference type="EMBL" id="KHJ82855.1"/>
    </source>
</evidence>
<dbReference type="PANTHER" id="PTHR48252">
    <property type="entry name" value="HISTONE DEACETYLASE 2-RELATED"/>
    <property type="match status" value="1"/>
</dbReference>
<accession>A0A0B1SI14</accession>
<evidence type="ECO:0008006" key="4">
    <source>
        <dbReference type="Google" id="ProtNLM"/>
    </source>
</evidence>
<dbReference type="AlphaFoldDB" id="A0A0B1SI14"/>
<dbReference type="Proteomes" id="UP000053660">
    <property type="component" value="Unassembled WGS sequence"/>
</dbReference>
<reference evidence="2 3" key="1">
    <citation type="submission" date="2014-03" db="EMBL/GenBank/DDBJ databases">
        <title>Draft genome of the hookworm Oesophagostomum dentatum.</title>
        <authorList>
            <person name="Mitreva M."/>
        </authorList>
    </citation>
    <scope>NUCLEOTIDE SEQUENCE [LARGE SCALE GENOMIC DNA]</scope>
    <source>
        <strain evidence="2 3">OD-Hann</strain>
    </source>
</reference>
<dbReference type="InterPro" id="IPR023696">
    <property type="entry name" value="Ureohydrolase_dom_sf"/>
</dbReference>
<evidence type="ECO:0000313" key="3">
    <source>
        <dbReference type="Proteomes" id="UP000053660"/>
    </source>
</evidence>
<protein>
    <recommendedName>
        <fullName evidence="4">Histone deacetylase domain-containing protein</fullName>
    </recommendedName>
</protein>
<feature type="compositionally biased region" description="Basic and acidic residues" evidence="1">
    <location>
        <begin position="111"/>
        <end position="120"/>
    </location>
</feature>